<dbReference type="Proteomes" id="UP000396788">
    <property type="component" value="Unassembled WGS sequence"/>
</dbReference>
<protein>
    <recommendedName>
        <fullName evidence="3">DUF4157 domain-containing protein</fullName>
    </recommendedName>
</protein>
<name>A0A5E4VY72_9BURK</name>
<dbReference type="EMBL" id="CABPRY010000006">
    <property type="protein sequence ID" value="VVE17091.1"/>
    <property type="molecule type" value="Genomic_DNA"/>
</dbReference>
<accession>A0A5E4VY72</accession>
<organism evidence="1 2">
    <name type="scientific">Pandoraea cepalis</name>
    <dbReference type="NCBI Taxonomy" id="2508294"/>
    <lineage>
        <taxon>Bacteria</taxon>
        <taxon>Pseudomonadati</taxon>
        <taxon>Pseudomonadota</taxon>
        <taxon>Betaproteobacteria</taxon>
        <taxon>Burkholderiales</taxon>
        <taxon>Burkholderiaceae</taxon>
        <taxon>Pandoraea</taxon>
    </lineage>
</organism>
<evidence type="ECO:0008006" key="3">
    <source>
        <dbReference type="Google" id="ProtNLM"/>
    </source>
</evidence>
<dbReference type="RefSeq" id="WP_150609364.1">
    <property type="nucleotide sequence ID" value="NZ_CABPRY010000006.1"/>
</dbReference>
<gene>
    <name evidence="1" type="ORF">PCE31107_02952</name>
</gene>
<evidence type="ECO:0000313" key="1">
    <source>
        <dbReference type="EMBL" id="VVE17091.1"/>
    </source>
</evidence>
<sequence length="152" mass="16913">MTGLIQDGFLESILPKTLAWASEQAKKGLAAGRALTPAELDDARQVGVSAPEKIRLSLVDEVPIPDDPQLRDVAIRTGMLTHDIAGLALGYAIFITPRHLSRRLLTHECRHVHQYEVAGSIDQFMREYLRQIMTFGYLTAPLEIDATQHELV</sequence>
<proteinExistence type="predicted"/>
<dbReference type="AlphaFoldDB" id="A0A5E4VY72"/>
<evidence type="ECO:0000313" key="2">
    <source>
        <dbReference type="Proteomes" id="UP000396788"/>
    </source>
</evidence>
<reference evidence="1 2" key="1">
    <citation type="submission" date="2019-08" db="EMBL/GenBank/DDBJ databases">
        <authorList>
            <person name="Peeters C."/>
        </authorList>
    </citation>
    <scope>NUCLEOTIDE SEQUENCE [LARGE SCALE GENOMIC DNA]</scope>
    <source>
        <strain evidence="1 2">LMG 31107</strain>
    </source>
</reference>